<dbReference type="RefSeq" id="WP_013873635.1">
    <property type="nucleotide sequence ID" value="NC_015656.1"/>
</dbReference>
<dbReference type="Proteomes" id="UP000001549">
    <property type="component" value="Chromosome"/>
</dbReference>
<protein>
    <submittedName>
        <fullName evidence="2">Uncharacterized protein</fullName>
    </submittedName>
</protein>
<accession>F8B0F6</accession>
<reference evidence="2 3" key="1">
    <citation type="submission" date="2011-05" db="EMBL/GenBank/DDBJ databases">
        <title>Complete sequence of chromosome of Frankia symbiont of Datisca glomerata.</title>
        <authorList>
            <consortium name="US DOE Joint Genome Institute"/>
            <person name="Lucas S."/>
            <person name="Han J."/>
            <person name="Lapidus A."/>
            <person name="Cheng J.-F."/>
            <person name="Goodwin L."/>
            <person name="Pitluck S."/>
            <person name="Peters L."/>
            <person name="Mikhailova N."/>
            <person name="Chertkov O."/>
            <person name="Teshima H."/>
            <person name="Han C."/>
            <person name="Tapia R."/>
            <person name="Land M."/>
            <person name="Hauser L."/>
            <person name="Kyrpides N."/>
            <person name="Ivanova N."/>
            <person name="Pagani I."/>
            <person name="Berry A."/>
            <person name="Pawlowski K."/>
            <person name="Persson T."/>
            <person name="Vanden Heuvel B."/>
            <person name="Benson D."/>
            <person name="Woyke T."/>
        </authorList>
    </citation>
    <scope>NUCLEOTIDE SEQUENCE [LARGE SCALE GENOMIC DNA]</scope>
    <source>
        <strain evidence="3">4085684</strain>
    </source>
</reference>
<feature type="region of interest" description="Disordered" evidence="1">
    <location>
        <begin position="24"/>
        <end position="48"/>
    </location>
</feature>
<dbReference type="KEGG" id="fsy:FsymDg_2317"/>
<evidence type="ECO:0000256" key="1">
    <source>
        <dbReference type="SAM" id="MobiDB-lite"/>
    </source>
</evidence>
<feature type="region of interest" description="Disordered" evidence="1">
    <location>
        <begin position="70"/>
        <end position="93"/>
    </location>
</feature>
<dbReference type="eggNOG" id="ENOG5030J7Z">
    <property type="taxonomic scope" value="Bacteria"/>
</dbReference>
<evidence type="ECO:0000313" key="3">
    <source>
        <dbReference type="Proteomes" id="UP000001549"/>
    </source>
</evidence>
<sequence length="386" mass="40355">MPNNHLFMPADSVPADSVPVDPVPVGAPVGSVPVRPPDLRPRPRRPRRRPAALIPVLLALLAGAGLQACQQPQLPTPTPPTPPSPSATAPAPALYSPTSLWNTLVPPDTGADANSATMLRTVVEAARAQGFVIAVREWSRPLHYADATTPRHTVTLTAPWAPASTISGVPIPAHTVPDPAGDGHMVIIDRSTGCEYDFWQAVRNADGGWSASWANATSTAGPGWYPRGLSATGSGAAGAAGVIRPEELRDGEIRHALFFAYPQTRAGAPVLPATEADGTSTNVGAIPEGARLQLDPGVDLSTLGLNQYEMIIARALQRYGMILGDTGGGVGLVAQNPLSTTVPYPWGDQTYVGLPQSLLTHMRVLTLGEPNDNATSIEPTPCATLR</sequence>
<dbReference type="HOGENOM" id="CLU_715256_0_0_11"/>
<dbReference type="STRING" id="656024.FsymDg_2317"/>
<proteinExistence type="predicted"/>
<name>F8B0F6_9ACTN</name>
<keyword evidence="3" id="KW-1185">Reference proteome</keyword>
<dbReference type="EMBL" id="CP002801">
    <property type="protein sequence ID" value="AEH09705.1"/>
    <property type="molecule type" value="Genomic_DNA"/>
</dbReference>
<dbReference type="AlphaFoldDB" id="F8B0F6"/>
<gene>
    <name evidence="2" type="ordered locus">FsymDg_2317</name>
</gene>
<organism evidence="2 3">
    <name type="scientific">Candidatus Protofrankia datiscae</name>
    <dbReference type="NCBI Taxonomy" id="2716812"/>
    <lineage>
        <taxon>Bacteria</taxon>
        <taxon>Bacillati</taxon>
        <taxon>Actinomycetota</taxon>
        <taxon>Actinomycetes</taxon>
        <taxon>Frankiales</taxon>
        <taxon>Frankiaceae</taxon>
        <taxon>Protofrankia</taxon>
    </lineage>
</organism>
<evidence type="ECO:0000313" key="2">
    <source>
        <dbReference type="EMBL" id="AEH09705.1"/>
    </source>
</evidence>
<feature type="compositionally biased region" description="Pro residues" evidence="1">
    <location>
        <begin position="74"/>
        <end position="85"/>
    </location>
</feature>
<feature type="compositionally biased region" description="Low complexity" evidence="1">
    <location>
        <begin position="24"/>
        <end position="33"/>
    </location>
</feature>